<name>A0A7J7JUY7_BUGNE</name>
<feature type="transmembrane region" description="Helical" evidence="1">
    <location>
        <begin position="70"/>
        <end position="88"/>
    </location>
</feature>
<dbReference type="PANTHER" id="PTHR13018:SF5">
    <property type="entry name" value="RE44586P"/>
    <property type="match status" value="1"/>
</dbReference>
<dbReference type="GO" id="GO:0005886">
    <property type="term" value="C:plasma membrane"/>
    <property type="evidence" value="ECO:0007669"/>
    <property type="project" value="TreeGrafter"/>
</dbReference>
<reference evidence="4" key="1">
    <citation type="submission" date="2020-06" db="EMBL/GenBank/DDBJ databases">
        <title>Draft genome of Bugula neritina, a colonial animal packing powerful symbionts and potential medicines.</title>
        <authorList>
            <person name="Rayko M."/>
        </authorList>
    </citation>
    <scope>NUCLEOTIDE SEQUENCE [LARGE SCALE GENOMIC DNA]</scope>
    <source>
        <strain evidence="4">Kwan_BN1</strain>
    </source>
</reference>
<dbReference type="AlphaFoldDB" id="A0A7J7JUY7"/>
<comment type="caution">
    <text evidence="4">The sequence shown here is derived from an EMBL/GenBank/DDBJ whole genome shotgun (WGS) entry which is preliminary data.</text>
</comment>
<dbReference type="Pfam" id="PF14703">
    <property type="entry name" value="PHM7_cyt"/>
    <property type="match status" value="1"/>
</dbReference>
<proteinExistence type="predicted"/>
<dbReference type="InterPro" id="IPR045122">
    <property type="entry name" value="Csc1-like"/>
</dbReference>
<keyword evidence="5" id="KW-1185">Reference proteome</keyword>
<dbReference type="InterPro" id="IPR032880">
    <property type="entry name" value="CSC1/OSCA1-like_N"/>
</dbReference>
<evidence type="ECO:0000256" key="1">
    <source>
        <dbReference type="SAM" id="Phobius"/>
    </source>
</evidence>
<dbReference type="OrthoDB" id="1689567at2759"/>
<feature type="domain" description="CSC1/OSCA1-like cytosolic" evidence="3">
    <location>
        <begin position="105"/>
        <end position="285"/>
    </location>
</feature>
<sequence>MGEEHIARRCGSDAVQYLQFQQYIIAYMALITLLSLVVILPVNISGNEDDTVTDYGFTTISNVDVNSPKLWVHTLMSLAFLIIAIAFMRRFSAKLDVENEDDACRTLMLSYIPKDKCFKNTILQHFKEAYPGVVVDDVQFSFNIKTLANLDDHRRRAHEGKTTSVDLKDKTGNRPTMVPYYFGRLCCCCHNCGCKQVDAIDYYTGEEDRLEQAMEKEKVNAFQECTGIAFVIFNTEQMAHKLYYDYNSAICSKTKPQKSSISKEVDSANWDVEFAPDPNDIYWQNLSVTPFKWWLRAIFINMVVLLILFFLTTPSAILTDKGRDPNNSNLRVSFYLHGL</sequence>
<organism evidence="4 5">
    <name type="scientific">Bugula neritina</name>
    <name type="common">Brown bryozoan</name>
    <name type="synonym">Sertularia neritina</name>
    <dbReference type="NCBI Taxonomy" id="10212"/>
    <lineage>
        <taxon>Eukaryota</taxon>
        <taxon>Metazoa</taxon>
        <taxon>Spiralia</taxon>
        <taxon>Lophotrochozoa</taxon>
        <taxon>Bryozoa</taxon>
        <taxon>Gymnolaemata</taxon>
        <taxon>Cheilostomatida</taxon>
        <taxon>Flustrina</taxon>
        <taxon>Buguloidea</taxon>
        <taxon>Bugulidae</taxon>
        <taxon>Bugula</taxon>
    </lineage>
</organism>
<dbReference type="Proteomes" id="UP000593567">
    <property type="component" value="Unassembled WGS sequence"/>
</dbReference>
<dbReference type="PANTHER" id="PTHR13018">
    <property type="entry name" value="PROBABLE MEMBRANE PROTEIN DUF221-RELATED"/>
    <property type="match status" value="1"/>
</dbReference>
<keyword evidence="1" id="KW-0472">Membrane</keyword>
<keyword evidence="1" id="KW-0812">Transmembrane</keyword>
<evidence type="ECO:0000313" key="4">
    <source>
        <dbReference type="EMBL" id="KAF6030200.1"/>
    </source>
</evidence>
<evidence type="ECO:0000259" key="3">
    <source>
        <dbReference type="Pfam" id="PF14703"/>
    </source>
</evidence>
<keyword evidence="1" id="KW-1133">Transmembrane helix</keyword>
<feature type="transmembrane region" description="Helical" evidence="1">
    <location>
        <begin position="293"/>
        <end position="311"/>
    </location>
</feature>
<feature type="domain" description="CSC1/OSCA1-like N-terminal transmembrane" evidence="2">
    <location>
        <begin position="3"/>
        <end position="88"/>
    </location>
</feature>
<evidence type="ECO:0000259" key="2">
    <source>
        <dbReference type="Pfam" id="PF13967"/>
    </source>
</evidence>
<dbReference type="InterPro" id="IPR027815">
    <property type="entry name" value="CSC1/OSCA1-like_cyt"/>
</dbReference>
<feature type="transmembrane region" description="Helical" evidence="1">
    <location>
        <begin position="24"/>
        <end position="44"/>
    </location>
</feature>
<dbReference type="Pfam" id="PF13967">
    <property type="entry name" value="RSN1_TM"/>
    <property type="match status" value="1"/>
</dbReference>
<accession>A0A7J7JUY7</accession>
<dbReference type="EMBL" id="VXIV02001737">
    <property type="protein sequence ID" value="KAF6030200.1"/>
    <property type="molecule type" value="Genomic_DNA"/>
</dbReference>
<dbReference type="GO" id="GO:0005227">
    <property type="term" value="F:calcium-activated cation channel activity"/>
    <property type="evidence" value="ECO:0007669"/>
    <property type="project" value="InterPro"/>
</dbReference>
<evidence type="ECO:0000313" key="5">
    <source>
        <dbReference type="Proteomes" id="UP000593567"/>
    </source>
</evidence>
<gene>
    <name evidence="4" type="ORF">EB796_011494</name>
</gene>
<protein>
    <submittedName>
        <fullName evidence="4">TMEM63C</fullName>
    </submittedName>
</protein>